<evidence type="ECO:0000313" key="8">
    <source>
        <dbReference type="EMBL" id="KAG6490457.1"/>
    </source>
</evidence>
<evidence type="ECO:0000256" key="4">
    <source>
        <dbReference type="ARBA" id="ARBA00023125"/>
    </source>
</evidence>
<dbReference type="PANTHER" id="PTHR12506:SF50">
    <property type="entry name" value="ZINC FINGER CCCH DOMAIN-CONTAINING PROTEIN 26"/>
    <property type="match status" value="1"/>
</dbReference>
<dbReference type="InterPro" id="IPR000571">
    <property type="entry name" value="Znf_CCCH"/>
</dbReference>
<evidence type="ECO:0000256" key="3">
    <source>
        <dbReference type="ARBA" id="ARBA00022833"/>
    </source>
</evidence>
<dbReference type="Proteomes" id="UP000734854">
    <property type="component" value="Unassembled WGS sequence"/>
</dbReference>
<gene>
    <name evidence="8" type="ORF">ZIOFF_051755</name>
</gene>
<dbReference type="EMBL" id="JACMSC010000014">
    <property type="protein sequence ID" value="KAG6490457.1"/>
    <property type="molecule type" value="Genomic_DNA"/>
</dbReference>
<evidence type="ECO:0000256" key="2">
    <source>
        <dbReference type="ARBA" id="ARBA00022771"/>
    </source>
</evidence>
<evidence type="ECO:0000256" key="1">
    <source>
        <dbReference type="ARBA" id="ARBA00022723"/>
    </source>
</evidence>
<dbReference type="PROSITE" id="PS50103">
    <property type="entry name" value="ZF_C3H1"/>
    <property type="match status" value="5"/>
</dbReference>
<dbReference type="GO" id="GO:0003677">
    <property type="term" value="F:DNA binding"/>
    <property type="evidence" value="ECO:0007669"/>
    <property type="project" value="UniProtKB-KW"/>
</dbReference>
<keyword evidence="9" id="KW-1185">Reference proteome</keyword>
<feature type="zinc finger region" description="C3H1-type" evidence="5">
    <location>
        <begin position="384"/>
        <end position="412"/>
    </location>
</feature>
<dbReference type="PANTHER" id="PTHR12506">
    <property type="entry name" value="PROTEIN PHOSPHATASE RELATED"/>
    <property type="match status" value="1"/>
</dbReference>
<feature type="domain" description="C3H1-type" evidence="7">
    <location>
        <begin position="195"/>
        <end position="223"/>
    </location>
</feature>
<comment type="caution">
    <text evidence="8">The sequence shown here is derived from an EMBL/GenBank/DDBJ whole genome shotgun (WGS) entry which is preliminary data.</text>
</comment>
<feature type="domain" description="C3H1-type" evidence="7">
    <location>
        <begin position="142"/>
        <end position="165"/>
    </location>
</feature>
<keyword evidence="2 5" id="KW-0863">Zinc-finger</keyword>
<organism evidence="8 9">
    <name type="scientific">Zingiber officinale</name>
    <name type="common">Ginger</name>
    <name type="synonym">Amomum zingiber</name>
    <dbReference type="NCBI Taxonomy" id="94328"/>
    <lineage>
        <taxon>Eukaryota</taxon>
        <taxon>Viridiplantae</taxon>
        <taxon>Streptophyta</taxon>
        <taxon>Embryophyta</taxon>
        <taxon>Tracheophyta</taxon>
        <taxon>Spermatophyta</taxon>
        <taxon>Magnoliopsida</taxon>
        <taxon>Liliopsida</taxon>
        <taxon>Zingiberales</taxon>
        <taxon>Zingiberaceae</taxon>
        <taxon>Zingiber</taxon>
    </lineage>
</organism>
<feature type="compositionally biased region" description="Polar residues" evidence="6">
    <location>
        <begin position="448"/>
        <end position="468"/>
    </location>
</feature>
<evidence type="ECO:0000259" key="7">
    <source>
        <dbReference type="PROSITE" id="PS50103"/>
    </source>
</evidence>
<feature type="zinc finger region" description="C3H1-type" evidence="5">
    <location>
        <begin position="339"/>
        <end position="367"/>
    </location>
</feature>
<sequence length="492" mass="54789">MIRSRLPMMPDVRHNAVSKSSNASPDNLEEAMWQLNIEDGHEGVDGQLSSYPDRPGEPDCLYYLRTGNCGYGSSCKYNHPTHNWHNNQFIAELPQRDGQPDCQKQTGIAILLNLVNFFLGNDFLDVGQHVKYVVVSNLFQLLLQFFLKTGTCKYGTSCKYHHPRDKHDTKLVQMNVLGLPIRKVSEASWPHSTVQFDEKPCAYYMRTGSCKYGVACKFNHPDPQPVTAGAAFPLTGSPAYGYSSPMVPTSASPVIGGISPWPLSRVPYMSSPRMQSLPSYVPLVLPPTPGTTAVQQGWNTYMGSMNHIYPANMVAPNQISNSKHQEQSGSSLPLYLPERPDQPECQYYMKTGSCKYGTLCKYHHPKESSHAAITTIGPLGLPLRPDRPVCTFYTTYGSCKFGTSCKYDHPLIGYYGYTLPSFSYTDPSIAFPHEKSSQIVWTAEKPSPKSSKTPNQFTKFETMNGQHNLENHEHGNTSAHTPSNTEPPEDSP</sequence>
<accession>A0A8J5KS93</accession>
<dbReference type="GO" id="GO:0003729">
    <property type="term" value="F:mRNA binding"/>
    <property type="evidence" value="ECO:0007669"/>
    <property type="project" value="TreeGrafter"/>
</dbReference>
<keyword evidence="4" id="KW-0238">DNA-binding</keyword>
<dbReference type="InterPro" id="IPR050974">
    <property type="entry name" value="Plant_ZF_CCCH"/>
</dbReference>
<dbReference type="SMART" id="SM00356">
    <property type="entry name" value="ZnF_C3H1"/>
    <property type="match status" value="5"/>
</dbReference>
<protein>
    <recommendedName>
        <fullName evidence="7">C3H1-type domain-containing protein</fullName>
    </recommendedName>
</protein>
<evidence type="ECO:0000313" key="9">
    <source>
        <dbReference type="Proteomes" id="UP000734854"/>
    </source>
</evidence>
<name>A0A8J5KS93_ZINOF</name>
<feature type="domain" description="C3H1-type" evidence="7">
    <location>
        <begin position="384"/>
        <end position="412"/>
    </location>
</feature>
<feature type="domain" description="C3H1-type" evidence="7">
    <location>
        <begin position="54"/>
        <end position="82"/>
    </location>
</feature>
<dbReference type="SUPFAM" id="SSF90229">
    <property type="entry name" value="CCCH zinc finger"/>
    <property type="match status" value="4"/>
</dbReference>
<dbReference type="Gene3D" id="4.10.1000.10">
    <property type="entry name" value="Zinc finger, CCCH-type"/>
    <property type="match status" value="4"/>
</dbReference>
<evidence type="ECO:0000256" key="5">
    <source>
        <dbReference type="PROSITE-ProRule" id="PRU00723"/>
    </source>
</evidence>
<keyword evidence="3 5" id="KW-0862">Zinc</keyword>
<evidence type="ECO:0000256" key="6">
    <source>
        <dbReference type="SAM" id="MobiDB-lite"/>
    </source>
</evidence>
<dbReference type="AlphaFoldDB" id="A0A8J5KS93"/>
<feature type="zinc finger region" description="C3H1-type" evidence="5">
    <location>
        <begin position="54"/>
        <end position="82"/>
    </location>
</feature>
<reference evidence="8 9" key="1">
    <citation type="submission" date="2020-08" db="EMBL/GenBank/DDBJ databases">
        <title>Plant Genome Project.</title>
        <authorList>
            <person name="Zhang R.-G."/>
        </authorList>
    </citation>
    <scope>NUCLEOTIDE SEQUENCE [LARGE SCALE GENOMIC DNA]</scope>
    <source>
        <tissue evidence="8">Rhizome</tissue>
    </source>
</reference>
<feature type="zinc finger region" description="C3H1-type" evidence="5">
    <location>
        <begin position="195"/>
        <end position="223"/>
    </location>
</feature>
<dbReference type="GO" id="GO:0008270">
    <property type="term" value="F:zinc ion binding"/>
    <property type="evidence" value="ECO:0007669"/>
    <property type="project" value="UniProtKB-KW"/>
</dbReference>
<dbReference type="Pfam" id="PF00642">
    <property type="entry name" value="zf-CCCH"/>
    <property type="match status" value="5"/>
</dbReference>
<feature type="region of interest" description="Disordered" evidence="6">
    <location>
        <begin position="442"/>
        <end position="492"/>
    </location>
</feature>
<dbReference type="InterPro" id="IPR036855">
    <property type="entry name" value="Znf_CCCH_sf"/>
</dbReference>
<feature type="compositionally biased region" description="Polar residues" evidence="6">
    <location>
        <begin position="476"/>
        <end position="486"/>
    </location>
</feature>
<feature type="zinc finger region" description="C3H1-type" evidence="5">
    <location>
        <begin position="142"/>
        <end position="165"/>
    </location>
</feature>
<proteinExistence type="predicted"/>
<keyword evidence="1 5" id="KW-0479">Metal-binding</keyword>
<feature type="domain" description="C3H1-type" evidence="7">
    <location>
        <begin position="339"/>
        <end position="367"/>
    </location>
</feature>